<name>A0A290Z1F6_9PSEU</name>
<feature type="region of interest" description="Disordered" evidence="3">
    <location>
        <begin position="117"/>
        <end position="176"/>
    </location>
</feature>
<dbReference type="PROSITE" id="PS50935">
    <property type="entry name" value="SSB"/>
    <property type="match status" value="1"/>
</dbReference>
<dbReference type="InterPro" id="IPR000424">
    <property type="entry name" value="Primosome_PriB/ssb"/>
</dbReference>
<dbReference type="CDD" id="cd04496">
    <property type="entry name" value="SSB_OBF"/>
    <property type="match status" value="1"/>
</dbReference>
<protein>
    <submittedName>
        <fullName evidence="4">Single-stranded DNA-binding protein</fullName>
    </submittedName>
</protein>
<dbReference type="Proteomes" id="UP000218505">
    <property type="component" value="Chromosome"/>
</dbReference>
<accession>A0A290Z1F6</accession>
<dbReference type="GO" id="GO:0003697">
    <property type="term" value="F:single-stranded DNA binding"/>
    <property type="evidence" value="ECO:0007669"/>
    <property type="project" value="InterPro"/>
</dbReference>
<keyword evidence="1 2" id="KW-0238">DNA-binding</keyword>
<evidence type="ECO:0000256" key="1">
    <source>
        <dbReference type="ARBA" id="ARBA00023125"/>
    </source>
</evidence>
<dbReference type="KEGG" id="apre:CNX65_05615"/>
<dbReference type="Pfam" id="PF00436">
    <property type="entry name" value="SSB"/>
    <property type="match status" value="1"/>
</dbReference>
<evidence type="ECO:0000256" key="3">
    <source>
        <dbReference type="SAM" id="MobiDB-lite"/>
    </source>
</evidence>
<sequence>MAVNETRVTLVGTVASEVALTTVGTGFSRAVFRMVSVERRFDRDLGRFVDGDRLFVSVTCWRGLAENVRASLGRGDPVVVTGKLRLHELRTEDVRRTHLSVEASVVGPNLLWCTAEPRRGGGPDPGFDPGSEPVSGVAGRGISESAGAAPTLPDVLAPRTEEQSVSVAEEALPVPF</sequence>
<keyword evidence="5" id="KW-1185">Reference proteome</keyword>
<dbReference type="Gene3D" id="2.40.50.140">
    <property type="entry name" value="Nucleic acid-binding proteins"/>
    <property type="match status" value="1"/>
</dbReference>
<dbReference type="AlphaFoldDB" id="A0A290Z1F6"/>
<dbReference type="RefSeq" id="WP_096491808.1">
    <property type="nucleotide sequence ID" value="NZ_CP023445.1"/>
</dbReference>
<organism evidence="4 5">
    <name type="scientific">Actinosynnema pretiosum</name>
    <dbReference type="NCBI Taxonomy" id="42197"/>
    <lineage>
        <taxon>Bacteria</taxon>
        <taxon>Bacillati</taxon>
        <taxon>Actinomycetota</taxon>
        <taxon>Actinomycetes</taxon>
        <taxon>Pseudonocardiales</taxon>
        <taxon>Pseudonocardiaceae</taxon>
        <taxon>Actinosynnema</taxon>
    </lineage>
</organism>
<evidence type="ECO:0000256" key="2">
    <source>
        <dbReference type="PROSITE-ProRule" id="PRU00252"/>
    </source>
</evidence>
<dbReference type="SUPFAM" id="SSF50249">
    <property type="entry name" value="Nucleic acid-binding proteins"/>
    <property type="match status" value="1"/>
</dbReference>
<dbReference type="EMBL" id="CP023445">
    <property type="protein sequence ID" value="ATE52822.1"/>
    <property type="molecule type" value="Genomic_DNA"/>
</dbReference>
<evidence type="ECO:0000313" key="5">
    <source>
        <dbReference type="Proteomes" id="UP000218505"/>
    </source>
</evidence>
<dbReference type="InterPro" id="IPR012340">
    <property type="entry name" value="NA-bd_OB-fold"/>
</dbReference>
<proteinExistence type="predicted"/>
<reference evidence="4" key="1">
    <citation type="submission" date="2017-09" db="EMBL/GenBank/DDBJ databases">
        <title>Complete Genome Sequence of ansamitocin-producing Bacterium Actinosynnema pretiosum X47.</title>
        <authorList>
            <person name="Cao G."/>
            <person name="Zong G."/>
            <person name="Zhong C."/>
            <person name="Fu J."/>
        </authorList>
    </citation>
    <scope>NUCLEOTIDE SEQUENCE [LARGE SCALE GENOMIC DNA]</scope>
    <source>
        <strain evidence="4">X47</strain>
    </source>
</reference>
<gene>
    <name evidence="4" type="ORF">CNX65_05615</name>
</gene>
<evidence type="ECO:0000313" key="4">
    <source>
        <dbReference type="EMBL" id="ATE52822.1"/>
    </source>
</evidence>